<keyword evidence="7" id="KW-1185">Reference proteome</keyword>
<dbReference type="Proteomes" id="UP000321525">
    <property type="component" value="Unassembled WGS sequence"/>
</dbReference>
<dbReference type="OrthoDB" id="9796124at2"/>
<dbReference type="Gene3D" id="1.10.10.10">
    <property type="entry name" value="Winged helix-like DNA-binding domain superfamily/Winged helix DNA-binding domain"/>
    <property type="match status" value="1"/>
</dbReference>
<reference evidence="6 8" key="1">
    <citation type="submission" date="2019-07" db="EMBL/GenBank/DDBJ databases">
        <title>Genomes of sea-ice associated Colwellia species.</title>
        <authorList>
            <person name="Bowman J.P."/>
        </authorList>
    </citation>
    <scope>NUCLEOTIDE SEQUENCE [LARGE SCALE GENOMIC DNA]</scope>
    <source>
        <strain evidence="5 7">ACAM 607</strain>
        <strain evidence="6 8">IC036</strain>
    </source>
</reference>
<dbReference type="GO" id="GO:0003677">
    <property type="term" value="F:DNA binding"/>
    <property type="evidence" value="ECO:0007669"/>
    <property type="project" value="UniProtKB-KW"/>
</dbReference>
<dbReference type="PRINTS" id="PR00778">
    <property type="entry name" value="HTHARSR"/>
</dbReference>
<organism evidence="6 8">
    <name type="scientific">Colwellia hornerae</name>
    <dbReference type="NCBI Taxonomy" id="89402"/>
    <lineage>
        <taxon>Bacteria</taxon>
        <taxon>Pseudomonadati</taxon>
        <taxon>Pseudomonadota</taxon>
        <taxon>Gammaproteobacteria</taxon>
        <taxon>Alteromonadales</taxon>
        <taxon>Colwelliaceae</taxon>
        <taxon>Colwellia</taxon>
    </lineage>
</organism>
<dbReference type="AlphaFoldDB" id="A0A5C6QBL8"/>
<evidence type="ECO:0000313" key="8">
    <source>
        <dbReference type="Proteomes" id="UP000321917"/>
    </source>
</evidence>
<dbReference type="PANTHER" id="PTHR43132">
    <property type="entry name" value="ARSENICAL RESISTANCE OPERON REPRESSOR ARSR-RELATED"/>
    <property type="match status" value="1"/>
</dbReference>
<dbReference type="PROSITE" id="PS50987">
    <property type="entry name" value="HTH_ARSR_2"/>
    <property type="match status" value="1"/>
</dbReference>
<keyword evidence="1" id="KW-0805">Transcription regulation</keyword>
<dbReference type="GO" id="GO:0003700">
    <property type="term" value="F:DNA-binding transcription factor activity"/>
    <property type="evidence" value="ECO:0007669"/>
    <property type="project" value="InterPro"/>
</dbReference>
<dbReference type="Pfam" id="PF01022">
    <property type="entry name" value="HTH_5"/>
    <property type="match status" value="1"/>
</dbReference>
<protein>
    <submittedName>
        <fullName evidence="6">Winged helix-turn-helix transcriptional regulator</fullName>
    </submittedName>
</protein>
<evidence type="ECO:0000256" key="1">
    <source>
        <dbReference type="ARBA" id="ARBA00023015"/>
    </source>
</evidence>
<gene>
    <name evidence="5" type="ORF">ESZ26_14375</name>
    <name evidence="6" type="ORF">ESZ27_11295</name>
</gene>
<dbReference type="InterPro" id="IPR036388">
    <property type="entry name" value="WH-like_DNA-bd_sf"/>
</dbReference>
<dbReference type="EMBL" id="VOLQ01000020">
    <property type="protein sequence ID" value="TWX66070.1"/>
    <property type="molecule type" value="Genomic_DNA"/>
</dbReference>
<comment type="caution">
    <text evidence="6">The sequence shown here is derived from an EMBL/GenBank/DDBJ whole genome shotgun (WGS) entry which is preliminary data.</text>
</comment>
<evidence type="ECO:0000313" key="7">
    <source>
        <dbReference type="Proteomes" id="UP000321525"/>
    </source>
</evidence>
<dbReference type="NCBIfam" id="NF033788">
    <property type="entry name" value="HTH_metalloreg"/>
    <property type="match status" value="1"/>
</dbReference>
<dbReference type="SMART" id="SM00418">
    <property type="entry name" value="HTH_ARSR"/>
    <property type="match status" value="1"/>
</dbReference>
<dbReference type="InterPro" id="IPR001845">
    <property type="entry name" value="HTH_ArsR_DNA-bd_dom"/>
</dbReference>
<feature type="domain" description="HTH arsR-type" evidence="4">
    <location>
        <begin position="1"/>
        <end position="91"/>
    </location>
</feature>
<accession>A0A5C6QBL8</accession>
<evidence type="ECO:0000256" key="3">
    <source>
        <dbReference type="ARBA" id="ARBA00023163"/>
    </source>
</evidence>
<evidence type="ECO:0000313" key="6">
    <source>
        <dbReference type="EMBL" id="TWX66070.1"/>
    </source>
</evidence>
<sequence length="91" mass="10330">MRGNATQAAELLKAMSNENRLLILCYLGEKEMSVSELNGFIDLSQSSLSQHLARLRKDGLVKTRRESQTIYYTIAHPSIVKLITFLHSEFC</sequence>
<dbReference type="SUPFAM" id="SSF46785">
    <property type="entry name" value="Winged helix' DNA-binding domain"/>
    <property type="match status" value="1"/>
</dbReference>
<dbReference type="CDD" id="cd00090">
    <property type="entry name" value="HTH_ARSR"/>
    <property type="match status" value="1"/>
</dbReference>
<evidence type="ECO:0000313" key="5">
    <source>
        <dbReference type="EMBL" id="TWX56827.1"/>
    </source>
</evidence>
<dbReference type="InterPro" id="IPR051011">
    <property type="entry name" value="Metal_resp_trans_reg"/>
</dbReference>
<dbReference type="InterPro" id="IPR036390">
    <property type="entry name" value="WH_DNA-bd_sf"/>
</dbReference>
<proteinExistence type="predicted"/>
<dbReference type="InterPro" id="IPR011991">
    <property type="entry name" value="ArsR-like_HTH"/>
</dbReference>
<dbReference type="Proteomes" id="UP000321917">
    <property type="component" value="Unassembled WGS sequence"/>
</dbReference>
<evidence type="ECO:0000256" key="2">
    <source>
        <dbReference type="ARBA" id="ARBA00023125"/>
    </source>
</evidence>
<evidence type="ECO:0000259" key="4">
    <source>
        <dbReference type="PROSITE" id="PS50987"/>
    </source>
</evidence>
<keyword evidence="3" id="KW-0804">Transcription</keyword>
<keyword evidence="2" id="KW-0238">DNA-binding</keyword>
<dbReference type="EMBL" id="VOLR01000021">
    <property type="protein sequence ID" value="TWX56827.1"/>
    <property type="molecule type" value="Genomic_DNA"/>
</dbReference>
<dbReference type="PANTHER" id="PTHR43132:SF2">
    <property type="entry name" value="ARSENICAL RESISTANCE OPERON REPRESSOR ARSR-RELATED"/>
    <property type="match status" value="1"/>
</dbReference>
<name>A0A5C6QBL8_9GAMM</name>